<reference evidence="3 4" key="1">
    <citation type="submission" date="2020-04" db="EMBL/GenBank/DDBJ databases">
        <authorList>
            <consortium name="Desulfovibrio sp. FSS-1 genome sequencing consortium"/>
            <person name="Shimoshige H."/>
            <person name="Kobayashi H."/>
            <person name="Maekawa T."/>
        </authorList>
    </citation>
    <scope>NUCLEOTIDE SEQUENCE [LARGE SCALE GENOMIC DNA]</scope>
    <source>
        <strain evidence="3 4">SIID29052-01</strain>
    </source>
</reference>
<dbReference type="EMBL" id="BLTE01000007">
    <property type="protein sequence ID" value="GFK94042.1"/>
    <property type="molecule type" value="Genomic_DNA"/>
</dbReference>
<dbReference type="EC" id="2.3.1.18" evidence="3"/>
<dbReference type="InterPro" id="IPR051159">
    <property type="entry name" value="Hexapeptide_acetyltransf"/>
</dbReference>
<evidence type="ECO:0000256" key="2">
    <source>
        <dbReference type="ARBA" id="ARBA00022679"/>
    </source>
</evidence>
<dbReference type="Gene3D" id="2.160.10.10">
    <property type="entry name" value="Hexapeptide repeat proteins"/>
    <property type="match status" value="1"/>
</dbReference>
<evidence type="ECO:0000256" key="1">
    <source>
        <dbReference type="ARBA" id="ARBA00007274"/>
    </source>
</evidence>
<dbReference type="GO" id="GO:0005829">
    <property type="term" value="C:cytosol"/>
    <property type="evidence" value="ECO:0007669"/>
    <property type="project" value="TreeGrafter"/>
</dbReference>
<protein>
    <submittedName>
        <fullName evidence="3">Galactoside O-acetyltransferase</fullName>
        <ecNumber evidence="3">2.3.1.18</ecNumber>
    </submittedName>
</protein>
<dbReference type="AlphaFoldDB" id="A0A6V8LMZ2"/>
<organism evidence="3 4">
    <name type="scientific">Fundidesulfovibrio magnetotacticus</name>
    <dbReference type="NCBI Taxonomy" id="2730080"/>
    <lineage>
        <taxon>Bacteria</taxon>
        <taxon>Pseudomonadati</taxon>
        <taxon>Thermodesulfobacteriota</taxon>
        <taxon>Desulfovibrionia</taxon>
        <taxon>Desulfovibrionales</taxon>
        <taxon>Desulfovibrionaceae</taxon>
        <taxon>Fundidesulfovibrio</taxon>
    </lineage>
</organism>
<dbReference type="PANTHER" id="PTHR23416">
    <property type="entry name" value="SIALIC ACID SYNTHASE-RELATED"/>
    <property type="match status" value="1"/>
</dbReference>
<evidence type="ECO:0000313" key="3">
    <source>
        <dbReference type="EMBL" id="GFK94042.1"/>
    </source>
</evidence>
<dbReference type="CDD" id="cd04647">
    <property type="entry name" value="LbH_MAT_like"/>
    <property type="match status" value="1"/>
</dbReference>
<keyword evidence="4" id="KW-1185">Reference proteome</keyword>
<dbReference type="PANTHER" id="PTHR23416:SF23">
    <property type="entry name" value="ACETYLTRANSFERASE C18B11.09C-RELATED"/>
    <property type="match status" value="1"/>
</dbReference>
<gene>
    <name evidence="3" type="primary">lacA</name>
    <name evidence="3" type="ORF">NNJEOMEG_01880</name>
</gene>
<comment type="similarity">
    <text evidence="1">Belongs to the transferase hexapeptide repeat family.</text>
</comment>
<dbReference type="InterPro" id="IPR011004">
    <property type="entry name" value="Trimer_LpxA-like_sf"/>
</dbReference>
<keyword evidence="3" id="KW-0012">Acyltransferase</keyword>
<comment type="caution">
    <text evidence="3">The sequence shown here is derived from an EMBL/GenBank/DDBJ whole genome shotgun (WGS) entry which is preliminary data.</text>
</comment>
<name>A0A6V8LMZ2_9BACT</name>
<proteinExistence type="inferred from homology"/>
<sequence length="240" mass="26815">MPQWFTTKLRQAAEALDNIDDPEAVLDVLGILEAPPMELNSVARMQLYAETLPKAQEFPLTPGQRHLHFLWDYFDRLPLSLIVPFSIPFRRMVARKLFGACGTAFMAEENVRFNFGRLLSVGDNVFINRNTFLDTKGGVTLGNGVALAEDVRIITHTHGESSHIEREYRPVVIQEYAKVYSGAMIFPGVTVGRQAIVAAGALVTHDVPDNMVAAGRPAKVLRERRTEGKEGEALDHIWLF</sequence>
<dbReference type="Proteomes" id="UP000494245">
    <property type="component" value="Unassembled WGS sequence"/>
</dbReference>
<evidence type="ECO:0000313" key="4">
    <source>
        <dbReference type="Proteomes" id="UP000494245"/>
    </source>
</evidence>
<reference evidence="3 4" key="2">
    <citation type="submission" date="2020-05" db="EMBL/GenBank/DDBJ databases">
        <title>Draft genome sequence of Desulfovibrio sp. strainFSS-1.</title>
        <authorList>
            <person name="Shimoshige H."/>
            <person name="Kobayashi H."/>
            <person name="Maekawa T."/>
        </authorList>
    </citation>
    <scope>NUCLEOTIDE SEQUENCE [LARGE SCALE GENOMIC DNA]</scope>
    <source>
        <strain evidence="3 4">SIID29052-01</strain>
    </source>
</reference>
<dbReference type="GO" id="GO:0008870">
    <property type="term" value="F:galactoside O-acetyltransferase activity"/>
    <property type="evidence" value="ECO:0007669"/>
    <property type="project" value="UniProtKB-EC"/>
</dbReference>
<dbReference type="RefSeq" id="WP_173083698.1">
    <property type="nucleotide sequence ID" value="NZ_BLTE01000007.1"/>
</dbReference>
<accession>A0A6V8LMZ2</accession>
<dbReference type="SUPFAM" id="SSF51161">
    <property type="entry name" value="Trimeric LpxA-like enzymes"/>
    <property type="match status" value="1"/>
</dbReference>
<keyword evidence="2 3" id="KW-0808">Transferase</keyword>